<sequence length="80" mass="8684">MPDNSSIGRSLGACPAPPRHRLAALRPRQHSRHPRAPGAAPAFRGSDFHWDCAGERSRRALPGFWIVATGTATGCRPKRC</sequence>
<reference evidence="2" key="1">
    <citation type="journal article" date="2014" name="Stand. Genomic Sci.">
        <title>Genome sequence of the exopolysaccharide-producing Salipiger mucosus type strain (DSM 16094(T)), a moderately halophilic member of the Roseobacter clade.</title>
        <authorList>
            <person name="Riedel T."/>
            <person name="Spring S."/>
            <person name="Fiebig A."/>
            <person name="Petersen J."/>
            <person name="Kyrpides N.C."/>
            <person name="Goker M."/>
            <person name="Klenk H.P."/>
        </authorList>
    </citation>
    <scope>NUCLEOTIDE SEQUENCE [LARGE SCALE GENOMIC DNA]</scope>
    <source>
        <strain evidence="2">DSM 16094</strain>
    </source>
</reference>
<protein>
    <submittedName>
        <fullName evidence="1">Uncharacterized protein</fullName>
    </submittedName>
</protein>
<keyword evidence="2" id="KW-1185">Reference proteome</keyword>
<accession>S9Q848</accession>
<evidence type="ECO:0000313" key="2">
    <source>
        <dbReference type="Proteomes" id="UP000015347"/>
    </source>
</evidence>
<evidence type="ECO:0000313" key="1">
    <source>
        <dbReference type="EMBL" id="EPX76172.1"/>
    </source>
</evidence>
<gene>
    <name evidence="1" type="ORF">Salmuc_01955</name>
</gene>
<proteinExistence type="predicted"/>
<dbReference type="HOGENOM" id="CLU_2587693_0_0_5"/>
<dbReference type="STRING" id="1123237.Salmuc_01955"/>
<comment type="caution">
    <text evidence="1">The sequence shown here is derived from an EMBL/GenBank/DDBJ whole genome shotgun (WGS) entry which is preliminary data.</text>
</comment>
<dbReference type="EMBL" id="APVH01000059">
    <property type="protein sequence ID" value="EPX76172.1"/>
    <property type="molecule type" value="Genomic_DNA"/>
</dbReference>
<organism evidence="1 2">
    <name type="scientific">Salipiger mucosus DSM 16094</name>
    <dbReference type="NCBI Taxonomy" id="1123237"/>
    <lineage>
        <taxon>Bacteria</taxon>
        <taxon>Pseudomonadati</taxon>
        <taxon>Pseudomonadota</taxon>
        <taxon>Alphaproteobacteria</taxon>
        <taxon>Rhodobacterales</taxon>
        <taxon>Roseobacteraceae</taxon>
        <taxon>Salipiger</taxon>
    </lineage>
</organism>
<dbReference type="Proteomes" id="UP000015347">
    <property type="component" value="Unassembled WGS sequence"/>
</dbReference>
<dbReference type="AlphaFoldDB" id="S9Q848"/>
<name>S9Q848_9RHOB</name>